<evidence type="ECO:0000256" key="1">
    <source>
        <dbReference type="SAM" id="MobiDB-lite"/>
    </source>
</evidence>
<sequence length="119" mass="13633">MKRINLERVIPVVLWDPQKLNNRRHDNSWKPKVGVLMTITGHGTIPPEEGTPRHWNRGNSTPHHYYTPRRNGNPLAYPAASHSCSRGASWGNDKKKHNKESPRPTVASGFTWKTGRHDR</sequence>
<dbReference type="Proteomes" id="UP000499080">
    <property type="component" value="Unassembled WGS sequence"/>
</dbReference>
<dbReference type="EMBL" id="BGPR01011170">
    <property type="protein sequence ID" value="GBN49960.1"/>
    <property type="molecule type" value="Genomic_DNA"/>
</dbReference>
<keyword evidence="3" id="KW-1185">Reference proteome</keyword>
<evidence type="ECO:0000313" key="2">
    <source>
        <dbReference type="EMBL" id="GBN49960.1"/>
    </source>
</evidence>
<name>A0A4Y2PHK2_ARAVE</name>
<feature type="region of interest" description="Disordered" evidence="1">
    <location>
        <begin position="40"/>
        <end position="119"/>
    </location>
</feature>
<dbReference type="AlphaFoldDB" id="A0A4Y2PHK2"/>
<proteinExistence type="predicted"/>
<evidence type="ECO:0000313" key="3">
    <source>
        <dbReference type="Proteomes" id="UP000499080"/>
    </source>
</evidence>
<organism evidence="2 3">
    <name type="scientific">Araneus ventricosus</name>
    <name type="common">Orbweaver spider</name>
    <name type="synonym">Epeira ventricosa</name>
    <dbReference type="NCBI Taxonomy" id="182803"/>
    <lineage>
        <taxon>Eukaryota</taxon>
        <taxon>Metazoa</taxon>
        <taxon>Ecdysozoa</taxon>
        <taxon>Arthropoda</taxon>
        <taxon>Chelicerata</taxon>
        <taxon>Arachnida</taxon>
        <taxon>Araneae</taxon>
        <taxon>Araneomorphae</taxon>
        <taxon>Entelegynae</taxon>
        <taxon>Araneoidea</taxon>
        <taxon>Araneidae</taxon>
        <taxon>Araneus</taxon>
    </lineage>
</organism>
<accession>A0A4Y2PHK2</accession>
<gene>
    <name evidence="2" type="ORF">AVEN_101379_1</name>
</gene>
<reference evidence="2 3" key="1">
    <citation type="journal article" date="2019" name="Sci. Rep.">
        <title>Orb-weaving spider Araneus ventricosus genome elucidates the spidroin gene catalogue.</title>
        <authorList>
            <person name="Kono N."/>
            <person name="Nakamura H."/>
            <person name="Ohtoshi R."/>
            <person name="Moran D.A.P."/>
            <person name="Shinohara A."/>
            <person name="Yoshida Y."/>
            <person name="Fujiwara M."/>
            <person name="Mori M."/>
            <person name="Tomita M."/>
            <person name="Arakawa K."/>
        </authorList>
    </citation>
    <scope>NUCLEOTIDE SEQUENCE [LARGE SCALE GENOMIC DNA]</scope>
</reference>
<protein>
    <submittedName>
        <fullName evidence="2">Uncharacterized protein</fullName>
    </submittedName>
</protein>
<comment type="caution">
    <text evidence="2">The sequence shown here is derived from an EMBL/GenBank/DDBJ whole genome shotgun (WGS) entry which is preliminary data.</text>
</comment>